<dbReference type="InterPro" id="IPR011989">
    <property type="entry name" value="ARM-like"/>
</dbReference>
<evidence type="ECO:0000256" key="3">
    <source>
        <dbReference type="ARBA" id="ARBA00022786"/>
    </source>
</evidence>
<dbReference type="InterPro" id="IPR013932">
    <property type="entry name" value="TATA-bd_TIP120"/>
</dbReference>
<dbReference type="AlphaFoldDB" id="A0A061R4E9"/>
<dbReference type="EMBL" id="GBEZ01021325">
    <property type="protein sequence ID" value="JAC65416.1"/>
    <property type="molecule type" value="Transcribed_RNA"/>
</dbReference>
<proteinExistence type="inferred from homology"/>
<dbReference type="Pfam" id="PF08623">
    <property type="entry name" value="TIP120"/>
    <property type="match status" value="1"/>
</dbReference>
<keyword evidence="2" id="KW-0677">Repeat</keyword>
<name>A0A061R4E9_9CHLO</name>
<feature type="region of interest" description="Disordered" evidence="4">
    <location>
        <begin position="328"/>
        <end position="352"/>
    </location>
</feature>
<protein>
    <submittedName>
        <fullName evidence="6">Cullin-associated NEDD8-dissociated protein 1</fullName>
    </submittedName>
</protein>
<reference evidence="6" key="1">
    <citation type="submission" date="2014-05" db="EMBL/GenBank/DDBJ databases">
        <title>The transcriptome of the halophilic microalga Tetraselmis sp. GSL018 isolated from the Great Salt Lake, Utah.</title>
        <authorList>
            <person name="Jinkerson R.E."/>
            <person name="D'Adamo S."/>
            <person name="Posewitz M.C."/>
        </authorList>
    </citation>
    <scope>NUCLEOTIDE SEQUENCE</scope>
    <source>
        <strain evidence="6">GSL018</strain>
    </source>
</reference>
<feature type="domain" description="TATA-binding protein interacting (TIP20)" evidence="5">
    <location>
        <begin position="1054"/>
        <end position="1216"/>
    </location>
</feature>
<comment type="similarity">
    <text evidence="1">Belongs to the CAND family.</text>
</comment>
<accession>A0A061R4E9</accession>
<evidence type="ECO:0000313" key="6">
    <source>
        <dbReference type="EMBL" id="JAC65416.1"/>
    </source>
</evidence>
<evidence type="ECO:0000256" key="4">
    <source>
        <dbReference type="SAM" id="MobiDB-lite"/>
    </source>
</evidence>
<dbReference type="InterPro" id="IPR039852">
    <property type="entry name" value="CAND1/CAND2"/>
</dbReference>
<dbReference type="InterPro" id="IPR016024">
    <property type="entry name" value="ARM-type_fold"/>
</dbReference>
<sequence length="1247" mass="136312">MSHLSVGLILEKIASKDKDFRYMATSDLQSELENPNFKTDLQTESRLCRVVLQQMEDSSSDISSIAVKCLSLLVHRVSVDNTEDVLRSLCASLLSPKKKEQERDIAGIGLKAAISEIHGGKLAARTAKIVIPEMIRGINTNTKKDNKEASFDLCNECLGILHEVIRKFGSALSEDTSRNVADTAEAVLECLLPLMDEPRAGIRKRVIHCIASLSTHLNNALLGKVCNEIFEPLSNASVTTDASQAYLHLLGAVSRSVGYRFGCYLPKAIPLIMKHCDSAGEEDCEVRENCLQALESFVECCPQDTRHFLDPILDLCLRYLSYDPNYDMDLDNTEDEDEDMDDDDNISEEEYSDDEDMSWKVRRAAAKCLSAVIASYHDLLEDIYPKASAQLVSRFREREETVKTDVFSSFVELLKATRSKSAGFDVPESSHAVSLLRKDVPVIMKAASRQLKEKSVKTKVGVFAMLRELLTVLNDAAEAHIPDLMPGILSSLQDKGNNSGLKIEGLMFLNAAMARSSAQTFRPHIPVLAPPVLSAVNERYYKVTSEALRVCEEMARVIYPGEEPLSPELQGITSSLYEAVLVRLTAQDQDQEVKERAISCMAVTVALLGNYLNAQQEQVLNVLLERLRNEITRLTAVKAFSTITSSPLRLDLSPVLSPAVAELTSFLRKANRLLRQASLETLIAMVKSQSEALGAAELDALVVEAANLVTDEDLHLAAQSLRLCCTLLAAQPPSAQAIGDKVLPKAMTLVQSQLLQGVGLEALQQFFAAVAASGAPGGSFENLLQSLLSYGAAAHTPKAAQSSIAKCIAALCHSAGTEHVNSTVSSLLAKLKAPDNAQQQRLDLLVIGEIGRRENLALFDSVKSTINMALESPLDEIKSAGSMALGGVAVGSLETFLPFLLEQIGTQSESSKHQYMLLKSLNEVIASVTKGTASGGARLEQAQQEHILQLLLKNCESEEECRNVVAECAGSLALLNPSFVIPQLQSLVESESSAMRWLVVTALRYAITEKPSEADKALAISLPPALMCIADADRHVRRAAVLTLSSVSHNKPSLIRDNLPDLLPALYGQTVVREDLIRIVDLGPFKHKIDDGLELRKAAFECMDMVMDQCASYVDYAVFVQHLESGLKDHYDVKMPCHSMLAKLAQRSPHTVLAHIEGIVPLLEKTLTAKLKSDAVKQEVDRNDDMLRSCLRAVDAVARIPSVDSNSSFSNFMKNVVQAGPMAAKYQAVKEERQEAEVTAVRDRAAH</sequence>
<dbReference type="SUPFAM" id="SSF48371">
    <property type="entry name" value="ARM repeat"/>
    <property type="match status" value="1"/>
</dbReference>
<dbReference type="GO" id="GO:0010265">
    <property type="term" value="P:SCF complex assembly"/>
    <property type="evidence" value="ECO:0007669"/>
    <property type="project" value="InterPro"/>
</dbReference>
<evidence type="ECO:0000259" key="5">
    <source>
        <dbReference type="Pfam" id="PF08623"/>
    </source>
</evidence>
<organism evidence="6">
    <name type="scientific">Tetraselmis sp. GSL018</name>
    <dbReference type="NCBI Taxonomy" id="582737"/>
    <lineage>
        <taxon>Eukaryota</taxon>
        <taxon>Viridiplantae</taxon>
        <taxon>Chlorophyta</taxon>
        <taxon>core chlorophytes</taxon>
        <taxon>Chlorodendrophyceae</taxon>
        <taxon>Chlorodendrales</taxon>
        <taxon>Chlorodendraceae</taxon>
        <taxon>Tetraselmis</taxon>
    </lineage>
</organism>
<dbReference type="Pfam" id="PF25782">
    <property type="entry name" value="TPR_CAND1"/>
    <property type="match status" value="1"/>
</dbReference>
<gene>
    <name evidence="6" type="primary">CAND1</name>
    <name evidence="6" type="ORF">TSPGSL018_16089</name>
</gene>
<evidence type="ECO:0000256" key="2">
    <source>
        <dbReference type="ARBA" id="ARBA00022737"/>
    </source>
</evidence>
<keyword evidence="3" id="KW-0833">Ubl conjugation pathway</keyword>
<evidence type="ECO:0000256" key="1">
    <source>
        <dbReference type="ARBA" id="ARBA00007657"/>
    </source>
</evidence>
<dbReference type="Gene3D" id="1.25.10.10">
    <property type="entry name" value="Leucine-rich Repeat Variant"/>
    <property type="match status" value="1"/>
</dbReference>
<dbReference type="PANTHER" id="PTHR12696">
    <property type="entry name" value="TIP120"/>
    <property type="match status" value="1"/>
</dbReference>